<dbReference type="AlphaFoldDB" id="A0A3M8HD51"/>
<accession>A0A3M8HD51</accession>
<sequence>MDLKQINQKIVTENLCYEDLIARADVYRERGDWNMARELLKDAIKSINALQELEKRKQLHIMPHYLKRIGVVAKVVKRFAN</sequence>
<gene>
    <name evidence="1" type="ORF">EC501_05555</name>
</gene>
<reference evidence="1 2" key="1">
    <citation type="journal article" date="2014" name="Int. J. Syst. Evol. Microbiol.">
        <title>Lysinibacillus halotolerans sp. nov., isolated from saline-alkaline soil.</title>
        <authorList>
            <person name="Kong D."/>
            <person name="Wang Y."/>
            <person name="Zhao B."/>
            <person name="Li Y."/>
            <person name="Song J."/>
            <person name="Zhai Y."/>
            <person name="Zhang C."/>
            <person name="Wang H."/>
            <person name="Chen X."/>
            <person name="Zhao B."/>
            <person name="Ruan Z."/>
        </authorList>
    </citation>
    <scope>NUCLEOTIDE SEQUENCE [LARGE SCALE GENOMIC DNA]</scope>
    <source>
        <strain evidence="1 2">MCCC 1A12703</strain>
    </source>
</reference>
<dbReference type="EMBL" id="RHLQ01000009">
    <property type="protein sequence ID" value="RND00240.1"/>
    <property type="molecule type" value="Genomic_DNA"/>
</dbReference>
<comment type="caution">
    <text evidence="1">The sequence shown here is derived from an EMBL/GenBank/DDBJ whole genome shotgun (WGS) entry which is preliminary data.</text>
</comment>
<organism evidence="1 2">
    <name type="scientific">Lysinibacillus halotolerans</name>
    <dbReference type="NCBI Taxonomy" id="1368476"/>
    <lineage>
        <taxon>Bacteria</taxon>
        <taxon>Bacillati</taxon>
        <taxon>Bacillota</taxon>
        <taxon>Bacilli</taxon>
        <taxon>Bacillales</taxon>
        <taxon>Bacillaceae</taxon>
        <taxon>Lysinibacillus</taxon>
    </lineage>
</organism>
<proteinExistence type="predicted"/>
<name>A0A3M8HD51_9BACI</name>
<evidence type="ECO:0000313" key="2">
    <source>
        <dbReference type="Proteomes" id="UP000279909"/>
    </source>
</evidence>
<dbReference type="Proteomes" id="UP000279909">
    <property type="component" value="Unassembled WGS sequence"/>
</dbReference>
<protein>
    <submittedName>
        <fullName evidence="1">Uncharacterized protein</fullName>
    </submittedName>
</protein>
<dbReference type="RefSeq" id="WP_122971305.1">
    <property type="nucleotide sequence ID" value="NZ_RHLQ01000009.1"/>
</dbReference>
<keyword evidence="2" id="KW-1185">Reference proteome</keyword>
<evidence type="ECO:0000313" key="1">
    <source>
        <dbReference type="EMBL" id="RND00240.1"/>
    </source>
</evidence>